<feature type="chain" id="PRO_5030106571" description="Dihydrolipoamide acetyltransferase" evidence="3">
    <location>
        <begin position="25"/>
        <end position="336"/>
    </location>
</feature>
<name>A0A4Y6PWK8_PERCE</name>
<proteinExistence type="predicted"/>
<keyword evidence="1" id="KW-0175">Coiled coil</keyword>
<dbReference type="OrthoDB" id="5514152at2"/>
<feature type="compositionally biased region" description="Low complexity" evidence="2">
    <location>
        <begin position="36"/>
        <end position="49"/>
    </location>
</feature>
<accession>A0A5B8YBU3</accession>
<feature type="compositionally biased region" description="Basic and acidic residues" evidence="2">
    <location>
        <begin position="102"/>
        <end position="124"/>
    </location>
</feature>
<feature type="region of interest" description="Disordered" evidence="2">
    <location>
        <begin position="22"/>
        <end position="130"/>
    </location>
</feature>
<accession>A0A4Y6PWK8</accession>
<dbReference type="RefSeq" id="WP_141199186.1">
    <property type="nucleotide sequence ID" value="NZ_CP041186.1"/>
</dbReference>
<feature type="signal peptide" evidence="3">
    <location>
        <begin position="1"/>
        <end position="24"/>
    </location>
</feature>
<evidence type="ECO:0000256" key="1">
    <source>
        <dbReference type="SAM" id="Coils"/>
    </source>
</evidence>
<evidence type="ECO:0000256" key="2">
    <source>
        <dbReference type="SAM" id="MobiDB-lite"/>
    </source>
</evidence>
<feature type="compositionally biased region" description="Low complexity" evidence="2">
    <location>
        <begin position="63"/>
        <end position="82"/>
    </location>
</feature>
<keyword evidence="5" id="KW-1185">Reference proteome</keyword>
<protein>
    <recommendedName>
        <fullName evidence="6">Dihydrolipoamide acetyltransferase</fullName>
    </recommendedName>
</protein>
<organism evidence="4 5">
    <name type="scientific">Persicimonas caeni</name>
    <dbReference type="NCBI Taxonomy" id="2292766"/>
    <lineage>
        <taxon>Bacteria</taxon>
        <taxon>Deltaproteobacteria</taxon>
        <taxon>Bradymonadales</taxon>
        <taxon>Bradymonadaceae</taxon>
        <taxon>Persicimonas</taxon>
    </lineage>
</organism>
<feature type="coiled-coil region" evidence="1">
    <location>
        <begin position="135"/>
        <end position="162"/>
    </location>
</feature>
<gene>
    <name evidence="4" type="ORF">FIV42_18840</name>
</gene>
<evidence type="ECO:0000313" key="5">
    <source>
        <dbReference type="Proteomes" id="UP000315995"/>
    </source>
</evidence>
<evidence type="ECO:0000313" key="4">
    <source>
        <dbReference type="EMBL" id="QDG52721.1"/>
    </source>
</evidence>
<keyword evidence="3" id="KW-0732">Signal</keyword>
<dbReference type="AlphaFoldDB" id="A0A4Y6PWK8"/>
<dbReference type="EMBL" id="CP041186">
    <property type="protein sequence ID" value="QDG52721.1"/>
    <property type="molecule type" value="Genomic_DNA"/>
</dbReference>
<reference evidence="4 5" key="1">
    <citation type="submission" date="2019-06" db="EMBL/GenBank/DDBJ databases">
        <title>Persicimonas caeni gen. nov., sp. nov., a predatory bacterium isolated from solar saltern.</title>
        <authorList>
            <person name="Wang S."/>
        </authorList>
    </citation>
    <scope>NUCLEOTIDE SEQUENCE [LARGE SCALE GENOMIC DNA]</scope>
    <source>
        <strain evidence="4 5">YN101</strain>
    </source>
</reference>
<feature type="compositionally biased region" description="Acidic residues" evidence="2">
    <location>
        <begin position="50"/>
        <end position="62"/>
    </location>
</feature>
<feature type="compositionally biased region" description="Basic and acidic residues" evidence="2">
    <location>
        <begin position="325"/>
        <end position="336"/>
    </location>
</feature>
<evidence type="ECO:0008006" key="6">
    <source>
        <dbReference type="Google" id="ProtNLM"/>
    </source>
</evidence>
<sequence length="336" mass="35592">MKTRSIAYLAASLLALSISQPGFAQEDSSGEQKVPAEAAAPDESSAAEGEASDEAAEGEQAEAAEAPEAAEGSEAAEGEAQAKATSAEGDPEEPKVGPGGKPLREDYPGTDESKKARMETERIEGLNFEEGEAAEDSYDVRIRELETKVDDLKEKVFRSKSRIVLLKETVLTGNLAGSRAIVSHVNDIGGSYVLKRAHYALDGSRVFNKTDNDGSLADKDDFELYNGSITPGAHRLSVLLELKGSGYGLFSYMDGYKFTIKDSCDFTAQEGRSTILKVRLIDRGGAFAAYEERPAIECVLSSVKLSGDGLEAGDEEGKGAAGEGAKSDKDDKAASK</sequence>
<dbReference type="Proteomes" id="UP000315995">
    <property type="component" value="Chromosome"/>
</dbReference>
<evidence type="ECO:0000256" key="3">
    <source>
        <dbReference type="SAM" id="SignalP"/>
    </source>
</evidence>
<feature type="region of interest" description="Disordered" evidence="2">
    <location>
        <begin position="311"/>
        <end position="336"/>
    </location>
</feature>